<comment type="cofactor">
    <cofactor evidence="1">
        <name>Zn(2+)</name>
        <dbReference type="ChEBI" id="CHEBI:29105"/>
    </cofactor>
</comment>
<dbReference type="PANTHER" id="PTHR11705:SF143">
    <property type="entry name" value="SLL0236 PROTEIN"/>
    <property type="match status" value="1"/>
</dbReference>
<evidence type="ECO:0000256" key="1">
    <source>
        <dbReference type="ARBA" id="ARBA00001947"/>
    </source>
</evidence>
<keyword evidence="4" id="KW-0378">Hydrolase</keyword>
<keyword evidence="3" id="KW-0645">Protease</keyword>
<dbReference type="InterPro" id="IPR000834">
    <property type="entry name" value="Peptidase_M14"/>
</dbReference>
<dbReference type="GO" id="GO:0008270">
    <property type="term" value="F:zinc ion binding"/>
    <property type="evidence" value="ECO:0007669"/>
    <property type="project" value="InterPro"/>
</dbReference>
<dbReference type="OrthoDB" id="5291050at2"/>
<evidence type="ECO:0000259" key="8">
    <source>
        <dbReference type="PROSITE" id="PS52035"/>
    </source>
</evidence>
<feature type="active site" description="Proton donor/acceptor" evidence="7">
    <location>
        <position position="298"/>
    </location>
</feature>
<keyword evidence="10" id="KW-1185">Reference proteome</keyword>
<evidence type="ECO:0000256" key="2">
    <source>
        <dbReference type="ARBA" id="ARBA00005988"/>
    </source>
</evidence>
<name>A0A2K9NSW2_BACTC</name>
<accession>A0A2K9NSW2</accession>
<evidence type="ECO:0000256" key="5">
    <source>
        <dbReference type="ARBA" id="ARBA00022833"/>
    </source>
</evidence>
<dbReference type="Gene3D" id="3.40.630.10">
    <property type="entry name" value="Zn peptidases"/>
    <property type="match status" value="1"/>
</dbReference>
<dbReference type="GO" id="GO:0004181">
    <property type="term" value="F:metallocarboxypeptidase activity"/>
    <property type="evidence" value="ECO:0007669"/>
    <property type="project" value="InterPro"/>
</dbReference>
<reference evidence="9 10" key="1">
    <citation type="submission" date="2018-01" db="EMBL/GenBank/DDBJ databases">
        <title>Complete genome sequence of Bacteriovorax stolpii DSM12778.</title>
        <authorList>
            <person name="Tang B."/>
            <person name="Chang J."/>
        </authorList>
    </citation>
    <scope>NUCLEOTIDE SEQUENCE [LARGE SCALE GENOMIC DNA]</scope>
    <source>
        <strain evidence="9 10">DSM 12778</strain>
    </source>
</reference>
<comment type="similarity">
    <text evidence="2 7">Belongs to the peptidase M14 family.</text>
</comment>
<dbReference type="Pfam" id="PF00246">
    <property type="entry name" value="Peptidase_M14"/>
    <property type="match status" value="1"/>
</dbReference>
<dbReference type="KEGG" id="bsto:C0V70_10950"/>
<sequence length="356" mass="40059">MKARHVLILFSMLCTFSASHAQSTPTAPAPAAAPPATELGMTPAIKNYCDKLEKSFKRYGWDKSECETFKWSHYRNSVLGDPLMWTVFGDVSDEEQPSFKDKDVTIVMCGVHGDEITPVKFCFDLMYYLREAYSNPDKLKGEFHNKVVLVSPLVNPDSYFKARPTRVNARGVDPNRNFPTADWQKEARKIWLTKLRRDKRKNPGERPNSEPEVVFQVNLIKRYNPDKIVSVHSPLTLLDYDGPSIAANNGLDGVKAHELLNQMSKDASGYNIKDYPFFPGSLGNWAGQERNIPTYTLELPSADPRKSNEYWKLFESAMHKVIVHSLRQDLAKAPGVTDTHEPGKEGVPAIPGTSAN</sequence>
<evidence type="ECO:0000313" key="10">
    <source>
        <dbReference type="Proteomes" id="UP000235584"/>
    </source>
</evidence>
<dbReference type="Proteomes" id="UP000235584">
    <property type="component" value="Chromosome"/>
</dbReference>
<keyword evidence="5" id="KW-0862">Zinc</keyword>
<feature type="domain" description="Peptidase M14" evidence="8">
    <location>
        <begin position="44"/>
        <end position="321"/>
    </location>
</feature>
<dbReference type="EMBL" id="CP025704">
    <property type="protein sequence ID" value="AUN98609.1"/>
    <property type="molecule type" value="Genomic_DNA"/>
</dbReference>
<dbReference type="GO" id="GO:0006508">
    <property type="term" value="P:proteolysis"/>
    <property type="evidence" value="ECO:0007669"/>
    <property type="project" value="UniProtKB-KW"/>
</dbReference>
<gene>
    <name evidence="9" type="ORF">C0V70_10950</name>
</gene>
<organism evidence="9 10">
    <name type="scientific">Bacteriovorax stolpii</name>
    <name type="common">Bdellovibrio stolpii</name>
    <dbReference type="NCBI Taxonomy" id="960"/>
    <lineage>
        <taxon>Bacteria</taxon>
        <taxon>Pseudomonadati</taxon>
        <taxon>Bdellovibrionota</taxon>
        <taxon>Bacteriovoracia</taxon>
        <taxon>Bacteriovoracales</taxon>
        <taxon>Bacteriovoracaceae</taxon>
        <taxon>Bacteriovorax</taxon>
    </lineage>
</organism>
<dbReference type="SMART" id="SM00631">
    <property type="entry name" value="Zn_pept"/>
    <property type="match status" value="1"/>
</dbReference>
<evidence type="ECO:0000256" key="3">
    <source>
        <dbReference type="ARBA" id="ARBA00022670"/>
    </source>
</evidence>
<evidence type="ECO:0000313" key="9">
    <source>
        <dbReference type="EMBL" id="AUN98609.1"/>
    </source>
</evidence>
<evidence type="ECO:0000256" key="4">
    <source>
        <dbReference type="ARBA" id="ARBA00022801"/>
    </source>
</evidence>
<proteinExistence type="inferred from homology"/>
<dbReference type="AlphaFoldDB" id="A0A2K9NSW2"/>
<dbReference type="SUPFAM" id="SSF53187">
    <property type="entry name" value="Zn-dependent exopeptidases"/>
    <property type="match status" value="1"/>
</dbReference>
<dbReference type="PANTHER" id="PTHR11705">
    <property type="entry name" value="PROTEASE FAMILY M14 CARBOXYPEPTIDASE A,B"/>
    <property type="match status" value="1"/>
</dbReference>
<dbReference type="RefSeq" id="WP_102243900.1">
    <property type="nucleotide sequence ID" value="NZ_CP025704.1"/>
</dbReference>
<protein>
    <recommendedName>
        <fullName evidence="8">Peptidase M14 domain-containing protein</fullName>
    </recommendedName>
</protein>
<evidence type="ECO:0000256" key="7">
    <source>
        <dbReference type="PROSITE-ProRule" id="PRU01379"/>
    </source>
</evidence>
<dbReference type="GO" id="GO:0005615">
    <property type="term" value="C:extracellular space"/>
    <property type="evidence" value="ECO:0007669"/>
    <property type="project" value="TreeGrafter"/>
</dbReference>
<dbReference type="PROSITE" id="PS52035">
    <property type="entry name" value="PEPTIDASE_M14"/>
    <property type="match status" value="1"/>
</dbReference>
<evidence type="ECO:0000256" key="6">
    <source>
        <dbReference type="ARBA" id="ARBA00023049"/>
    </source>
</evidence>
<keyword evidence="6" id="KW-0482">Metalloprotease</keyword>